<sequence length="58" mass="6482">MEAAKVAISMRYLCLFLSVFPLQSFVSGDLEVVSLLTFSVPKTHFCRHSISCCRHSTS</sequence>
<evidence type="ECO:0000256" key="1">
    <source>
        <dbReference type="SAM" id="SignalP"/>
    </source>
</evidence>
<protein>
    <submittedName>
        <fullName evidence="2">Uncharacterized protein</fullName>
    </submittedName>
</protein>
<reference evidence="2" key="1">
    <citation type="submission" date="2014-09" db="EMBL/GenBank/DDBJ databases">
        <authorList>
            <person name="Magalhaes I.L.F."/>
            <person name="Oliveira U."/>
            <person name="Santos F.R."/>
            <person name="Vidigal T.H.D.A."/>
            <person name="Brescovit A.D."/>
            <person name="Santos A.J."/>
        </authorList>
    </citation>
    <scope>NUCLEOTIDE SEQUENCE</scope>
    <source>
        <tissue evidence="2">Shoot tissue taken approximately 20 cm above the soil surface</tissue>
    </source>
</reference>
<dbReference type="AlphaFoldDB" id="A0A0A9HXN8"/>
<dbReference type="EMBL" id="GBRH01160233">
    <property type="protein sequence ID" value="JAE37663.1"/>
    <property type="molecule type" value="Transcribed_RNA"/>
</dbReference>
<accession>A0A0A9HXN8</accession>
<name>A0A0A9HXN8_ARUDO</name>
<organism evidence="2">
    <name type="scientific">Arundo donax</name>
    <name type="common">Giant reed</name>
    <name type="synonym">Donax arundinaceus</name>
    <dbReference type="NCBI Taxonomy" id="35708"/>
    <lineage>
        <taxon>Eukaryota</taxon>
        <taxon>Viridiplantae</taxon>
        <taxon>Streptophyta</taxon>
        <taxon>Embryophyta</taxon>
        <taxon>Tracheophyta</taxon>
        <taxon>Spermatophyta</taxon>
        <taxon>Magnoliopsida</taxon>
        <taxon>Liliopsida</taxon>
        <taxon>Poales</taxon>
        <taxon>Poaceae</taxon>
        <taxon>PACMAD clade</taxon>
        <taxon>Arundinoideae</taxon>
        <taxon>Arundineae</taxon>
        <taxon>Arundo</taxon>
    </lineage>
</organism>
<keyword evidence="1" id="KW-0732">Signal</keyword>
<proteinExistence type="predicted"/>
<feature type="chain" id="PRO_5002063193" evidence="1">
    <location>
        <begin position="29"/>
        <end position="58"/>
    </location>
</feature>
<feature type="signal peptide" evidence="1">
    <location>
        <begin position="1"/>
        <end position="28"/>
    </location>
</feature>
<evidence type="ECO:0000313" key="2">
    <source>
        <dbReference type="EMBL" id="JAE37663.1"/>
    </source>
</evidence>
<reference evidence="2" key="2">
    <citation type="journal article" date="2015" name="Data Brief">
        <title>Shoot transcriptome of the giant reed, Arundo donax.</title>
        <authorList>
            <person name="Barrero R.A."/>
            <person name="Guerrero F.D."/>
            <person name="Moolhuijzen P."/>
            <person name="Goolsby J.A."/>
            <person name="Tidwell J."/>
            <person name="Bellgard S.E."/>
            <person name="Bellgard M.I."/>
        </authorList>
    </citation>
    <scope>NUCLEOTIDE SEQUENCE</scope>
    <source>
        <tissue evidence="2">Shoot tissue taken approximately 20 cm above the soil surface</tissue>
    </source>
</reference>